<gene>
    <name evidence="2" type="ORF">SAMN05216204_11649</name>
</gene>
<name>A0A1I1PKS2_9BURK</name>
<accession>A0A1I1PKS2</accession>
<feature type="region of interest" description="Disordered" evidence="1">
    <location>
        <begin position="204"/>
        <end position="238"/>
    </location>
</feature>
<organism evidence="2 3">
    <name type="scientific">Massilia yuzhufengensis</name>
    <dbReference type="NCBI Taxonomy" id="1164594"/>
    <lineage>
        <taxon>Bacteria</taxon>
        <taxon>Pseudomonadati</taxon>
        <taxon>Pseudomonadota</taxon>
        <taxon>Betaproteobacteria</taxon>
        <taxon>Burkholderiales</taxon>
        <taxon>Oxalobacteraceae</taxon>
        <taxon>Telluria group</taxon>
        <taxon>Massilia</taxon>
    </lineage>
</organism>
<dbReference type="AlphaFoldDB" id="A0A1I1PKS2"/>
<evidence type="ECO:0000256" key="1">
    <source>
        <dbReference type="SAM" id="MobiDB-lite"/>
    </source>
</evidence>
<sequence>MIFDDGAAYPRRAPGWPLLATLGLHLLLAWSWRIAHPPALDTREERVFDVIALPPPAREVAQFRPPPARDAGTRKARANRPPGAPVREAEPITPPSETPAPAADPLAVAEPAAPAESALDAMVGRARRDAGPIDRELRKGKSGVPAVADTPWGRFRQALEGAHKDTARSLASDTYTAPDGQVIYRFRQGGKIWCRTSGSVKPRIGGAEGGGATMFDTRGGEGSAGTIRCPSHGEWKRD</sequence>
<dbReference type="OrthoDB" id="8759911at2"/>
<dbReference type="EMBL" id="FOLD01000016">
    <property type="protein sequence ID" value="SFD10464.1"/>
    <property type="molecule type" value="Genomic_DNA"/>
</dbReference>
<dbReference type="RefSeq" id="WP_091875249.1">
    <property type="nucleotide sequence ID" value="NZ_FOLD01000016.1"/>
</dbReference>
<proteinExistence type="predicted"/>
<reference evidence="3" key="1">
    <citation type="submission" date="2016-10" db="EMBL/GenBank/DDBJ databases">
        <authorList>
            <person name="Varghese N."/>
            <person name="Submissions S."/>
        </authorList>
    </citation>
    <scope>NUCLEOTIDE SEQUENCE [LARGE SCALE GENOMIC DNA]</scope>
    <source>
        <strain evidence="3">CGMCC 1.12041</strain>
    </source>
</reference>
<evidence type="ECO:0000313" key="3">
    <source>
        <dbReference type="Proteomes" id="UP000198639"/>
    </source>
</evidence>
<evidence type="ECO:0000313" key="2">
    <source>
        <dbReference type="EMBL" id="SFD10464.1"/>
    </source>
</evidence>
<feature type="region of interest" description="Disordered" evidence="1">
    <location>
        <begin position="60"/>
        <end position="103"/>
    </location>
</feature>
<keyword evidence="3" id="KW-1185">Reference proteome</keyword>
<dbReference type="STRING" id="1164594.SAMN05216204_11649"/>
<protein>
    <submittedName>
        <fullName evidence="2">Uncharacterized protein</fullName>
    </submittedName>
</protein>
<dbReference type="Proteomes" id="UP000198639">
    <property type="component" value="Unassembled WGS sequence"/>
</dbReference>